<dbReference type="Pfam" id="PF00858">
    <property type="entry name" value="ASC"/>
    <property type="match status" value="2"/>
</dbReference>
<comment type="similarity">
    <text evidence="2 13">Belongs to the amiloride-sensitive sodium channel (TC 1.A.6) family.</text>
</comment>
<evidence type="ECO:0000256" key="9">
    <source>
        <dbReference type="ARBA" id="ARBA00023136"/>
    </source>
</evidence>
<comment type="subcellular location">
    <subcellularLocation>
        <location evidence="1">Membrane</location>
        <topology evidence="1">Multi-pass membrane protein</topology>
    </subcellularLocation>
</comment>
<reference evidence="17" key="1">
    <citation type="submission" date="2016-11" db="UniProtKB">
        <authorList>
            <consortium name="WormBaseParasite"/>
        </authorList>
    </citation>
    <scope>IDENTIFICATION</scope>
</reference>
<evidence type="ECO:0000256" key="8">
    <source>
        <dbReference type="ARBA" id="ARBA00023065"/>
    </source>
</evidence>
<keyword evidence="8 13" id="KW-0406">Ion transport</keyword>
<protein>
    <submittedName>
        <fullName evidence="17">Uncharacterized protein</fullName>
    </submittedName>
</protein>
<accession>A0A1I8AZV1</accession>
<sequence length="497" mass="57710">MSFKEINIHPLSHSSKIISKPNTFECQSVPENKQMNKSSTLRKSSFWSKKFNGNSNQKQKQGKRELIRRTLAEDYPGLDYLGVHSVLNARYSWYRILWFSILSVCLLIGLFTIYRIIHEYVQVPSATLINVKSVDKLLLPQLTVCPTNAANIDLEKLEQNLFVTNKNQIEYSKEDVFNFAFYMIAGSGFQFFDNFGLQCKQFLQHCQLGDTKLNCCKVFEPIYLIRRGRCFRTISLYQKNFDELGKLRVQLMHPPEMDKNLNKIKEIIAFIAEHKPQIAPFPRYYLYPNVWTKMRLAARRIRLFPAAEVCSDQFLNVGKDICYIERWIQTYLEGPLNFCILPCDRWEYTVSMEKIDTLLVYGNSSPIPFVYRIDLSYNDLQFELIEEVATVTFMGLIAQIGGQMSLFMGSSILTLTQAAIMLIILIHRFLKDKQRQRNIVGDVNNELKESNGKQTNGRIDLNKNNDPPSSSFPLNTICKSKNVYNNERNFGEKMIKL</sequence>
<dbReference type="InterPro" id="IPR001873">
    <property type="entry name" value="ENaC"/>
</dbReference>
<dbReference type="GO" id="GO:0005886">
    <property type="term" value="C:plasma membrane"/>
    <property type="evidence" value="ECO:0007669"/>
    <property type="project" value="TreeGrafter"/>
</dbReference>
<evidence type="ECO:0000256" key="13">
    <source>
        <dbReference type="RuleBase" id="RU000679"/>
    </source>
</evidence>
<evidence type="ECO:0000256" key="10">
    <source>
        <dbReference type="ARBA" id="ARBA00023180"/>
    </source>
</evidence>
<keyword evidence="11 13" id="KW-0739">Sodium transport</keyword>
<evidence type="ECO:0000256" key="15">
    <source>
        <dbReference type="SAM" id="Phobius"/>
    </source>
</evidence>
<feature type="region of interest" description="Disordered" evidence="14">
    <location>
        <begin position="450"/>
        <end position="472"/>
    </location>
</feature>
<evidence type="ECO:0000256" key="7">
    <source>
        <dbReference type="ARBA" id="ARBA00023053"/>
    </source>
</evidence>
<feature type="compositionally biased region" description="Polar residues" evidence="14">
    <location>
        <begin position="452"/>
        <end position="472"/>
    </location>
</feature>
<evidence type="ECO:0000256" key="4">
    <source>
        <dbReference type="ARBA" id="ARBA00022461"/>
    </source>
</evidence>
<dbReference type="WBParaSite" id="MhA1_Contig1145.frz3.fgene1">
    <property type="protein sequence ID" value="MhA1_Contig1145.frz3.fgene1"/>
    <property type="gene ID" value="MhA1_Contig1145.frz3.fgene1"/>
</dbReference>
<feature type="transmembrane region" description="Helical" evidence="15">
    <location>
        <begin position="406"/>
        <end position="427"/>
    </location>
</feature>
<dbReference type="GO" id="GO:0015280">
    <property type="term" value="F:ligand-gated sodium channel activity"/>
    <property type="evidence" value="ECO:0007669"/>
    <property type="project" value="TreeGrafter"/>
</dbReference>
<keyword evidence="4 13" id="KW-0894">Sodium channel</keyword>
<keyword evidence="3 13" id="KW-0813">Transport</keyword>
<keyword evidence="7" id="KW-0915">Sodium</keyword>
<keyword evidence="5 13" id="KW-0812">Transmembrane</keyword>
<evidence type="ECO:0000256" key="1">
    <source>
        <dbReference type="ARBA" id="ARBA00004141"/>
    </source>
</evidence>
<keyword evidence="16" id="KW-1185">Reference proteome</keyword>
<evidence type="ECO:0000313" key="17">
    <source>
        <dbReference type="WBParaSite" id="MhA1_Contig1145.frz3.fgene1"/>
    </source>
</evidence>
<evidence type="ECO:0000256" key="5">
    <source>
        <dbReference type="ARBA" id="ARBA00022692"/>
    </source>
</evidence>
<dbReference type="AlphaFoldDB" id="A0A1I8AZV1"/>
<evidence type="ECO:0000256" key="6">
    <source>
        <dbReference type="ARBA" id="ARBA00022989"/>
    </source>
</evidence>
<evidence type="ECO:0000256" key="3">
    <source>
        <dbReference type="ARBA" id="ARBA00022448"/>
    </source>
</evidence>
<evidence type="ECO:0000256" key="14">
    <source>
        <dbReference type="SAM" id="MobiDB-lite"/>
    </source>
</evidence>
<keyword evidence="12 13" id="KW-0407">Ion channel</keyword>
<evidence type="ECO:0000256" key="12">
    <source>
        <dbReference type="ARBA" id="ARBA00023303"/>
    </source>
</evidence>
<dbReference type="PANTHER" id="PTHR11690:SF1">
    <property type="entry name" value="DEGENERIN LIKE"/>
    <property type="match status" value="1"/>
</dbReference>
<keyword evidence="10" id="KW-0325">Glycoprotein</keyword>
<dbReference type="Proteomes" id="UP000095281">
    <property type="component" value="Unplaced"/>
</dbReference>
<dbReference type="OMA" id="CDRWEYT"/>
<keyword evidence="6 15" id="KW-1133">Transmembrane helix</keyword>
<evidence type="ECO:0000256" key="2">
    <source>
        <dbReference type="ARBA" id="ARBA00007193"/>
    </source>
</evidence>
<evidence type="ECO:0000256" key="11">
    <source>
        <dbReference type="ARBA" id="ARBA00023201"/>
    </source>
</evidence>
<evidence type="ECO:0000313" key="16">
    <source>
        <dbReference type="Proteomes" id="UP000095281"/>
    </source>
</evidence>
<dbReference type="PANTHER" id="PTHR11690">
    <property type="entry name" value="AMILORIDE-SENSITIVE SODIUM CHANNEL-RELATED"/>
    <property type="match status" value="1"/>
</dbReference>
<dbReference type="Gene3D" id="1.10.287.770">
    <property type="entry name" value="YojJ-like"/>
    <property type="match status" value="1"/>
</dbReference>
<name>A0A1I8AZV1_MELHA</name>
<organism evidence="16 17">
    <name type="scientific">Meloidogyne hapla</name>
    <name type="common">Root-knot nematode worm</name>
    <dbReference type="NCBI Taxonomy" id="6305"/>
    <lineage>
        <taxon>Eukaryota</taxon>
        <taxon>Metazoa</taxon>
        <taxon>Ecdysozoa</taxon>
        <taxon>Nematoda</taxon>
        <taxon>Chromadorea</taxon>
        <taxon>Rhabditida</taxon>
        <taxon>Tylenchina</taxon>
        <taxon>Tylenchomorpha</taxon>
        <taxon>Tylenchoidea</taxon>
        <taxon>Meloidogynidae</taxon>
        <taxon>Meloidogyninae</taxon>
        <taxon>Meloidogyne</taxon>
    </lineage>
</organism>
<keyword evidence="9 15" id="KW-0472">Membrane</keyword>
<feature type="transmembrane region" description="Helical" evidence="15">
    <location>
        <begin position="96"/>
        <end position="117"/>
    </location>
</feature>
<proteinExistence type="inferred from homology"/>